<proteinExistence type="predicted"/>
<dbReference type="AlphaFoldDB" id="A0A1M7MWC0"/>
<reference evidence="2 3" key="1">
    <citation type="submission" date="2016-11" db="EMBL/GenBank/DDBJ databases">
        <authorList>
            <person name="Jaros S."/>
            <person name="Januszkiewicz K."/>
            <person name="Wedrychowicz H."/>
        </authorList>
    </citation>
    <scope>NUCLEOTIDE SEQUENCE [LARGE SCALE GENOMIC DNA]</scope>
    <source>
        <strain evidence="2 3">CGMCC 4.2025</strain>
    </source>
</reference>
<evidence type="ECO:0000313" key="3">
    <source>
        <dbReference type="Proteomes" id="UP000184111"/>
    </source>
</evidence>
<organism evidence="2 3">
    <name type="scientific">Actinacidiphila paucisporea</name>
    <dbReference type="NCBI Taxonomy" id="310782"/>
    <lineage>
        <taxon>Bacteria</taxon>
        <taxon>Bacillati</taxon>
        <taxon>Actinomycetota</taxon>
        <taxon>Actinomycetes</taxon>
        <taxon>Kitasatosporales</taxon>
        <taxon>Streptomycetaceae</taxon>
        <taxon>Actinacidiphila</taxon>
    </lineage>
</organism>
<evidence type="ECO:0000256" key="1">
    <source>
        <dbReference type="SAM" id="MobiDB-lite"/>
    </source>
</evidence>
<accession>A0A1M7MWC0</accession>
<gene>
    <name evidence="2" type="ORF">SAMN05216499_11718</name>
</gene>
<feature type="region of interest" description="Disordered" evidence="1">
    <location>
        <begin position="1"/>
        <end position="44"/>
    </location>
</feature>
<keyword evidence="3" id="KW-1185">Reference proteome</keyword>
<protein>
    <submittedName>
        <fullName evidence="2">Uncharacterized protein</fullName>
    </submittedName>
</protein>
<sequence>MVDTASRGGNMPNAGASAWPFSHPGGRPQPLQRRAEQRKPATYSRLNWQFTEQRFSATFRQKNESFGNPYEEITRR</sequence>
<dbReference type="EMBL" id="FRBI01000017">
    <property type="protein sequence ID" value="SHM95359.1"/>
    <property type="molecule type" value="Genomic_DNA"/>
</dbReference>
<evidence type="ECO:0000313" key="2">
    <source>
        <dbReference type="EMBL" id="SHM95359.1"/>
    </source>
</evidence>
<name>A0A1M7MWC0_9ACTN</name>
<dbReference type="Proteomes" id="UP000184111">
    <property type="component" value="Unassembled WGS sequence"/>
</dbReference>